<name>A0A2A9DWF6_9MICO</name>
<feature type="transmembrane region" description="Helical" evidence="4">
    <location>
        <begin position="853"/>
        <end position="872"/>
    </location>
</feature>
<feature type="transmembrane region" description="Helical" evidence="4">
    <location>
        <begin position="905"/>
        <end position="927"/>
    </location>
</feature>
<comment type="caution">
    <text evidence="6">The sequence shown here is derived from an EMBL/GenBank/DDBJ whole genome shotgun (WGS) entry which is preliminary data.</text>
</comment>
<keyword evidence="2" id="KW-0442">Lipid degradation</keyword>
<dbReference type="PROSITE" id="PS51635">
    <property type="entry name" value="PNPLA"/>
    <property type="match status" value="1"/>
</dbReference>
<dbReference type="AlphaFoldDB" id="A0A2A9DWF6"/>
<keyword evidence="4" id="KW-1133">Transmembrane helix</keyword>
<sequence>MTDSSQYIVALGIGSPASLSLQSPDGVGAGPNGHVLRVALALRGGVSLAVWIGGAIAELDVARRVSLRRTSDGWDGFYTPPSGTDPPSLDAPEIARARVYARLLADAGLDAVEIDVLAGASAGGLNAVVYAVAQRAGASVNTLLETWQDAADIRQLLQPPGFGRVDSLLRGDYYFWPRVTRALHDLHTADDVPRNHGHRAPRVSIDLAATVIDSADRSVPGARDSRGYFHFVGDETDEGSEAGRGIPREIGDGVDLARLSYAARSTSSYPGAFEPALIFSKTKRPDERVEGDETHIDMSYAFSGHRPTWNHPFRVIDGSILDEVPIDQAFKAARRSASTTRSSRLVLYLDPSPLAPSPRTIRPTHYGPPEPARGPLSVLRRFSDRQSRILNVLRADSWSAEEREPGSEEIARIERFRLALLREIARGDAYAAARTAAGFDRDAATRAYVRYRASADVEHLSAVTTDPSAWQSSANLDSRSVWAPWDAGDREDLERVADDRYSRVSDQPRLTSPGIRAIACGPQAALDAALCGLSWVRAIEQLPPALRRSDPPVADIRLRLYTVLGRATDLRDASTVRVLDAGEARPRIAQRAIDAWIEAQGNADVDALWRQLDDVVTMLRNASPPAEADETWAHSPFSAFPRKDAGARDLAPFLAPRGIPEPISSLTFDRLTADEPPAHPEQFGALIRRRQRRRARIALSLDPADVTDETTERLFHAPSLSSDDKLSGSLLFNFGGFLSRKWRANDWWWGRLDAAAAIVRILAERSTSSPSSRRAVPDDVDEVQSSLFAELAASDDAPLSDTAEKPRTTQEIRDAFEFGGDTLNNLAGQYRLAIASRSLRVASRALTRSVGPIGRVLVALARPFAVGLPAAAIPVRAALIGATVGLAAAVIAGLNGLIGPTELSMTWPAHVISAVIIAAACAGFINASKRWRHVIRRLHHVSIPLPRDTIPDMVMLRRSARAQGAVLCVLASVTAAAGSATVALRGLDATWWILSVAAAIVAGCSRARSLSPSPSPGRHYVLSISVFAAWAASVIAAPAVLGPLQLSHRWTTPVTVVLTGAVVSALLTVGWLRAAPTMRGLLANPLATSMLSALAGSAPVWIATRVTDTPFPTLTTLSTVVLAILLWGSVLWWLPELPPSTRDRFTDDDARRPSAP</sequence>
<dbReference type="EMBL" id="PDJE01000001">
    <property type="protein sequence ID" value="PFG31018.1"/>
    <property type="molecule type" value="Genomic_DNA"/>
</dbReference>
<feature type="domain" description="PNPLA" evidence="5">
    <location>
        <begin position="40"/>
        <end position="330"/>
    </location>
</feature>
<feature type="transmembrane region" description="Helical" evidence="4">
    <location>
        <begin position="1020"/>
        <end position="1041"/>
    </location>
</feature>
<feature type="region of interest" description="Disordered" evidence="3">
    <location>
        <begin position="357"/>
        <end position="376"/>
    </location>
</feature>
<dbReference type="GO" id="GO:0016042">
    <property type="term" value="P:lipid catabolic process"/>
    <property type="evidence" value="ECO:0007669"/>
    <property type="project" value="UniProtKB-UniRule"/>
</dbReference>
<evidence type="ECO:0000313" key="7">
    <source>
        <dbReference type="Proteomes" id="UP000221369"/>
    </source>
</evidence>
<keyword evidence="7" id="KW-1185">Reference proteome</keyword>
<keyword evidence="2" id="KW-0378">Hydrolase</keyword>
<keyword evidence="1 2" id="KW-0443">Lipid metabolism</keyword>
<dbReference type="InterPro" id="IPR016035">
    <property type="entry name" value="Acyl_Trfase/lysoPLipase"/>
</dbReference>
<dbReference type="Gene3D" id="3.40.1090.10">
    <property type="entry name" value="Cytosolic phospholipase A2 catalytic domain"/>
    <property type="match status" value="2"/>
</dbReference>
<dbReference type="SUPFAM" id="SSF52151">
    <property type="entry name" value="FabD/lysophospholipase-like"/>
    <property type="match status" value="1"/>
</dbReference>
<dbReference type="InterPro" id="IPR002641">
    <property type="entry name" value="PNPLA_dom"/>
</dbReference>
<dbReference type="InterPro" id="IPR024282">
    <property type="entry name" value="DUF3376"/>
</dbReference>
<feature type="transmembrane region" description="Helical" evidence="4">
    <location>
        <begin position="964"/>
        <end position="983"/>
    </location>
</feature>
<protein>
    <submittedName>
        <fullName evidence="6">Patatin-related protein</fullName>
    </submittedName>
</protein>
<feature type="transmembrane region" description="Helical" evidence="4">
    <location>
        <begin position="1114"/>
        <end position="1134"/>
    </location>
</feature>
<dbReference type="Pfam" id="PF01734">
    <property type="entry name" value="Patatin"/>
    <property type="match status" value="1"/>
</dbReference>
<dbReference type="GO" id="GO:0016787">
    <property type="term" value="F:hydrolase activity"/>
    <property type="evidence" value="ECO:0007669"/>
    <property type="project" value="UniProtKB-UniRule"/>
</dbReference>
<feature type="transmembrane region" description="Helical" evidence="4">
    <location>
        <begin position="879"/>
        <end position="899"/>
    </location>
</feature>
<keyword evidence="4" id="KW-0472">Membrane</keyword>
<dbReference type="Proteomes" id="UP000221369">
    <property type="component" value="Unassembled WGS sequence"/>
</dbReference>
<evidence type="ECO:0000256" key="1">
    <source>
        <dbReference type="ARBA" id="ARBA00023098"/>
    </source>
</evidence>
<feature type="transmembrane region" description="Helical" evidence="4">
    <location>
        <begin position="989"/>
        <end position="1008"/>
    </location>
</feature>
<evidence type="ECO:0000256" key="3">
    <source>
        <dbReference type="SAM" id="MobiDB-lite"/>
    </source>
</evidence>
<feature type="short sequence motif" description="GXSXG" evidence="2">
    <location>
        <begin position="119"/>
        <end position="123"/>
    </location>
</feature>
<feature type="transmembrane region" description="Helical" evidence="4">
    <location>
        <begin position="1081"/>
        <end position="1102"/>
    </location>
</feature>
<comment type="caution">
    <text evidence="2">Lacks conserved residue(s) required for the propagation of feature annotation.</text>
</comment>
<dbReference type="RefSeq" id="WP_098407416.1">
    <property type="nucleotide sequence ID" value="NZ_PDJE01000001.1"/>
</dbReference>
<feature type="active site" description="Proton acceptor" evidence="2">
    <location>
        <position position="317"/>
    </location>
</feature>
<gene>
    <name evidence="6" type="ORF">ATJ78_1963</name>
</gene>
<proteinExistence type="predicted"/>
<evidence type="ECO:0000313" key="6">
    <source>
        <dbReference type="EMBL" id="PFG31018.1"/>
    </source>
</evidence>
<feature type="transmembrane region" description="Helical" evidence="4">
    <location>
        <begin position="1053"/>
        <end position="1074"/>
    </location>
</feature>
<feature type="active site" description="Nucleophile" evidence="2">
    <location>
        <position position="121"/>
    </location>
</feature>
<evidence type="ECO:0000256" key="2">
    <source>
        <dbReference type="PROSITE-ProRule" id="PRU01161"/>
    </source>
</evidence>
<reference evidence="6 7" key="1">
    <citation type="submission" date="2017-10" db="EMBL/GenBank/DDBJ databases">
        <title>Sequencing the genomes of 1000 actinobacteria strains.</title>
        <authorList>
            <person name="Klenk H.-P."/>
        </authorList>
    </citation>
    <scope>NUCLEOTIDE SEQUENCE [LARGE SCALE GENOMIC DNA]</scope>
    <source>
        <strain evidence="6 7">DSM 21798</strain>
    </source>
</reference>
<accession>A0A2A9DWF6</accession>
<organism evidence="6 7">
    <name type="scientific">Paramicrobacterium agarici</name>
    <dbReference type="NCBI Taxonomy" id="630514"/>
    <lineage>
        <taxon>Bacteria</taxon>
        <taxon>Bacillati</taxon>
        <taxon>Actinomycetota</taxon>
        <taxon>Actinomycetes</taxon>
        <taxon>Micrococcales</taxon>
        <taxon>Microbacteriaceae</taxon>
        <taxon>Paramicrobacterium</taxon>
    </lineage>
</organism>
<evidence type="ECO:0000259" key="5">
    <source>
        <dbReference type="PROSITE" id="PS51635"/>
    </source>
</evidence>
<evidence type="ECO:0000256" key="4">
    <source>
        <dbReference type="SAM" id="Phobius"/>
    </source>
</evidence>
<dbReference type="Pfam" id="PF11856">
    <property type="entry name" value="DUF3376"/>
    <property type="match status" value="1"/>
</dbReference>
<keyword evidence="4" id="KW-0812">Transmembrane</keyword>